<dbReference type="EMBL" id="AP009389">
    <property type="protein sequence ID" value="BAF58255.1"/>
    <property type="molecule type" value="Genomic_DNA"/>
</dbReference>
<dbReference type="CDD" id="cd03219">
    <property type="entry name" value="ABC_Mj1267_LivG_branched"/>
    <property type="match status" value="1"/>
</dbReference>
<dbReference type="Gene3D" id="3.40.50.300">
    <property type="entry name" value="P-loop containing nucleotide triphosphate hydrolases"/>
    <property type="match status" value="1"/>
</dbReference>
<dbReference type="GO" id="GO:0015808">
    <property type="term" value="P:L-alanine transport"/>
    <property type="evidence" value="ECO:0007669"/>
    <property type="project" value="TreeGrafter"/>
</dbReference>
<evidence type="ECO:0000313" key="5">
    <source>
        <dbReference type="EMBL" id="BAF58255.1"/>
    </source>
</evidence>
<dbReference type="HOGENOM" id="CLU_000604_1_2_9"/>
<dbReference type="Pfam" id="PF12399">
    <property type="entry name" value="BCA_ABC_TP_C"/>
    <property type="match status" value="1"/>
</dbReference>
<evidence type="ECO:0000313" key="6">
    <source>
        <dbReference type="Proteomes" id="UP000006556"/>
    </source>
</evidence>
<dbReference type="InterPro" id="IPR003439">
    <property type="entry name" value="ABC_transporter-like_ATP-bd"/>
</dbReference>
<dbReference type="GO" id="GO:0015192">
    <property type="term" value="F:L-phenylalanine transmembrane transporter activity"/>
    <property type="evidence" value="ECO:0007669"/>
    <property type="project" value="TreeGrafter"/>
</dbReference>
<dbReference type="PANTHER" id="PTHR45772:SF7">
    <property type="entry name" value="AMINO ACID ABC TRANSPORTER ATP-BINDING PROTEIN"/>
    <property type="match status" value="1"/>
</dbReference>
<dbReference type="SMART" id="SM00382">
    <property type="entry name" value="AAA"/>
    <property type="match status" value="1"/>
</dbReference>
<dbReference type="InterPro" id="IPR027417">
    <property type="entry name" value="P-loop_NTPase"/>
</dbReference>
<dbReference type="PROSITE" id="PS50893">
    <property type="entry name" value="ABC_TRANSPORTER_2"/>
    <property type="match status" value="1"/>
</dbReference>
<dbReference type="GO" id="GO:0005524">
    <property type="term" value="F:ATP binding"/>
    <property type="evidence" value="ECO:0007669"/>
    <property type="project" value="UniProtKB-KW"/>
</dbReference>
<dbReference type="InterPro" id="IPR003593">
    <property type="entry name" value="AAA+_ATPase"/>
</dbReference>
<dbReference type="eggNOG" id="COG0411">
    <property type="taxonomic scope" value="Bacteria"/>
</dbReference>
<evidence type="ECO:0000256" key="1">
    <source>
        <dbReference type="ARBA" id="ARBA00022448"/>
    </source>
</evidence>
<accession>A5D667</accession>
<evidence type="ECO:0000256" key="3">
    <source>
        <dbReference type="ARBA" id="ARBA00022840"/>
    </source>
</evidence>
<dbReference type="GO" id="GO:0005886">
    <property type="term" value="C:plasma membrane"/>
    <property type="evidence" value="ECO:0007669"/>
    <property type="project" value="TreeGrafter"/>
</dbReference>
<name>A5D667_PELTS</name>
<keyword evidence="1" id="KW-0813">Transport</keyword>
<evidence type="ECO:0000259" key="4">
    <source>
        <dbReference type="PROSITE" id="PS50893"/>
    </source>
</evidence>
<dbReference type="GO" id="GO:0015188">
    <property type="term" value="F:L-isoleucine transmembrane transporter activity"/>
    <property type="evidence" value="ECO:0007669"/>
    <property type="project" value="TreeGrafter"/>
</dbReference>
<dbReference type="FunFam" id="3.40.50.300:FF:000421">
    <property type="entry name" value="Branched-chain amino acid ABC transporter ATP-binding protein"/>
    <property type="match status" value="1"/>
</dbReference>
<dbReference type="KEGG" id="pth:PTH_0074"/>
<dbReference type="InterPro" id="IPR051120">
    <property type="entry name" value="ABC_AA/LPS_Transport"/>
</dbReference>
<gene>
    <name evidence="5" type="primary">LivG</name>
    <name evidence="5" type="ordered locus">PTH_0074</name>
</gene>
<dbReference type="InterPro" id="IPR032823">
    <property type="entry name" value="BCA_ABC_TP_C"/>
</dbReference>
<keyword evidence="2" id="KW-0547">Nucleotide-binding</keyword>
<dbReference type="Proteomes" id="UP000006556">
    <property type="component" value="Chromosome"/>
</dbReference>
<dbReference type="GO" id="GO:1903806">
    <property type="term" value="P:L-isoleucine import across plasma membrane"/>
    <property type="evidence" value="ECO:0007669"/>
    <property type="project" value="TreeGrafter"/>
</dbReference>
<dbReference type="GO" id="GO:0016887">
    <property type="term" value="F:ATP hydrolysis activity"/>
    <property type="evidence" value="ECO:0007669"/>
    <property type="project" value="InterPro"/>
</dbReference>
<feature type="domain" description="ABC transporter" evidence="4">
    <location>
        <begin position="4"/>
        <end position="252"/>
    </location>
</feature>
<protein>
    <submittedName>
        <fullName evidence="5">ABC-type branched-chain amino acid transport systems, ATPase component</fullName>
    </submittedName>
</protein>
<organism evidence="5 6">
    <name type="scientific">Pelotomaculum thermopropionicum (strain DSM 13744 / JCM 10971 / SI)</name>
    <dbReference type="NCBI Taxonomy" id="370438"/>
    <lineage>
        <taxon>Bacteria</taxon>
        <taxon>Bacillati</taxon>
        <taxon>Bacillota</taxon>
        <taxon>Clostridia</taxon>
        <taxon>Eubacteriales</taxon>
        <taxon>Desulfotomaculaceae</taxon>
        <taxon>Pelotomaculum</taxon>
    </lineage>
</organism>
<dbReference type="GO" id="GO:0005304">
    <property type="term" value="F:L-valine transmembrane transporter activity"/>
    <property type="evidence" value="ECO:0007669"/>
    <property type="project" value="TreeGrafter"/>
</dbReference>
<dbReference type="SUPFAM" id="SSF52540">
    <property type="entry name" value="P-loop containing nucleoside triphosphate hydrolases"/>
    <property type="match status" value="1"/>
</dbReference>
<dbReference type="PANTHER" id="PTHR45772">
    <property type="entry name" value="CONSERVED COMPONENT OF ABC TRANSPORTER FOR NATURAL AMINO ACIDS-RELATED"/>
    <property type="match status" value="1"/>
</dbReference>
<keyword evidence="3" id="KW-0067">ATP-binding</keyword>
<dbReference type="GO" id="GO:1903805">
    <property type="term" value="P:L-valine import across plasma membrane"/>
    <property type="evidence" value="ECO:0007669"/>
    <property type="project" value="TreeGrafter"/>
</dbReference>
<dbReference type="AlphaFoldDB" id="A5D667"/>
<evidence type="ECO:0000256" key="2">
    <source>
        <dbReference type="ARBA" id="ARBA00022741"/>
    </source>
</evidence>
<dbReference type="Pfam" id="PF00005">
    <property type="entry name" value="ABC_tran"/>
    <property type="match status" value="1"/>
</dbReference>
<proteinExistence type="predicted"/>
<dbReference type="STRING" id="370438.PTH_0074"/>
<reference evidence="6" key="1">
    <citation type="journal article" date="2008" name="Genome Res.">
        <title>The genome of Pelotomaculum thermopropionicum reveals niche-associated evolution in anaerobic microbiota.</title>
        <authorList>
            <person name="Kosaka T."/>
            <person name="Kato S."/>
            <person name="Shimoyama T."/>
            <person name="Ishii S."/>
            <person name="Abe T."/>
            <person name="Watanabe K."/>
        </authorList>
    </citation>
    <scope>NUCLEOTIDE SEQUENCE [LARGE SCALE GENOMIC DNA]</scope>
    <source>
        <strain evidence="6">DSM 13744 / JCM 10971 / SI</strain>
    </source>
</reference>
<keyword evidence="6" id="KW-1185">Reference proteome</keyword>
<sequence length="257" mass="28097">MPVLEIKGLSKNFGGLRALSNFSLTLAENEIVGLIGPNGAGKTTVFNLITGVFPVSSGSIEFMGKNILGMKPFKINRLGIARTFQNIRLFKQCSVLDNVRAVFHSRTGYGLLDAFLHTPRYSAGEEQIYAKSMELLETMNLADRAGMTAASLPYGDQRRLEIARALAGEPRLLLLDEPAAGMNPAEASALVDLIRFIRDRFKLTILLIEHQMGVVMNVCERLVVLDFGEVIATGLPEEVRTNQKVLEAYLGKGVTVA</sequence>
<dbReference type="GO" id="GO:0042941">
    <property type="term" value="P:D-alanine transmembrane transport"/>
    <property type="evidence" value="ECO:0007669"/>
    <property type="project" value="TreeGrafter"/>
</dbReference>